<comment type="caution">
    <text evidence="1">The sequence shown here is derived from an EMBL/GenBank/DDBJ whole genome shotgun (WGS) entry which is preliminary data.</text>
</comment>
<dbReference type="EMBL" id="QJKJ01002129">
    <property type="protein sequence ID" value="RDY04195.1"/>
    <property type="molecule type" value="Genomic_DNA"/>
</dbReference>
<dbReference type="Proteomes" id="UP000257109">
    <property type="component" value="Unassembled WGS sequence"/>
</dbReference>
<accession>A0A371HN16</accession>
<reference evidence="1" key="1">
    <citation type="submission" date="2018-05" db="EMBL/GenBank/DDBJ databases">
        <title>Draft genome of Mucuna pruriens seed.</title>
        <authorList>
            <person name="Nnadi N.E."/>
            <person name="Vos R."/>
            <person name="Hasami M.H."/>
            <person name="Devisetty U.K."/>
            <person name="Aguiy J.C."/>
        </authorList>
    </citation>
    <scope>NUCLEOTIDE SEQUENCE [LARGE SCALE GENOMIC DNA]</scope>
    <source>
        <strain evidence="1">JCA_2017</strain>
    </source>
</reference>
<name>A0A371HN16_MUCPR</name>
<evidence type="ECO:0000313" key="2">
    <source>
        <dbReference type="Proteomes" id="UP000257109"/>
    </source>
</evidence>
<keyword evidence="2" id="KW-1185">Reference proteome</keyword>
<dbReference type="AlphaFoldDB" id="A0A371HN16"/>
<feature type="non-terminal residue" evidence="1">
    <location>
        <position position="1"/>
    </location>
</feature>
<sequence length="113" mass="13327">MENPLYTRCTNFMRLLAVLSFFNLKAKTRLNDKSFTNLFELLKDMLSKENILPNLSSDALVFEVWESHYIKKYDDCSSDISTKGPLMKVLWYLPIVSRYKRLFINSNDAKNFI</sequence>
<gene>
    <name evidence="1" type="ORF">CR513_12125</name>
</gene>
<evidence type="ECO:0000313" key="1">
    <source>
        <dbReference type="EMBL" id="RDY04195.1"/>
    </source>
</evidence>
<dbReference type="OrthoDB" id="1390128at2759"/>
<proteinExistence type="predicted"/>
<protein>
    <submittedName>
        <fullName evidence="1">Uncharacterized protein</fullName>
    </submittedName>
</protein>
<organism evidence="1 2">
    <name type="scientific">Mucuna pruriens</name>
    <name type="common">Velvet bean</name>
    <name type="synonym">Dolichos pruriens</name>
    <dbReference type="NCBI Taxonomy" id="157652"/>
    <lineage>
        <taxon>Eukaryota</taxon>
        <taxon>Viridiplantae</taxon>
        <taxon>Streptophyta</taxon>
        <taxon>Embryophyta</taxon>
        <taxon>Tracheophyta</taxon>
        <taxon>Spermatophyta</taxon>
        <taxon>Magnoliopsida</taxon>
        <taxon>eudicotyledons</taxon>
        <taxon>Gunneridae</taxon>
        <taxon>Pentapetalae</taxon>
        <taxon>rosids</taxon>
        <taxon>fabids</taxon>
        <taxon>Fabales</taxon>
        <taxon>Fabaceae</taxon>
        <taxon>Papilionoideae</taxon>
        <taxon>50 kb inversion clade</taxon>
        <taxon>NPAAA clade</taxon>
        <taxon>indigoferoid/millettioid clade</taxon>
        <taxon>Phaseoleae</taxon>
        <taxon>Mucuna</taxon>
    </lineage>
</organism>